<keyword evidence="2" id="KW-1185">Reference proteome</keyword>
<evidence type="ECO:0000313" key="2">
    <source>
        <dbReference type="Proteomes" id="UP001056120"/>
    </source>
</evidence>
<dbReference type="Proteomes" id="UP001056120">
    <property type="component" value="Linkage Group LG08"/>
</dbReference>
<protein>
    <submittedName>
        <fullName evidence="1">Uncharacterized protein</fullName>
    </submittedName>
</protein>
<dbReference type="EMBL" id="CM042025">
    <property type="protein sequence ID" value="KAI3808505.1"/>
    <property type="molecule type" value="Genomic_DNA"/>
</dbReference>
<accession>A0ACB9IM86</accession>
<reference evidence="1 2" key="2">
    <citation type="journal article" date="2022" name="Mol. Ecol. Resour.">
        <title>The genomes of chicory, endive, great burdock and yacon provide insights into Asteraceae paleo-polyploidization history and plant inulin production.</title>
        <authorList>
            <person name="Fan W."/>
            <person name="Wang S."/>
            <person name="Wang H."/>
            <person name="Wang A."/>
            <person name="Jiang F."/>
            <person name="Liu H."/>
            <person name="Zhao H."/>
            <person name="Xu D."/>
            <person name="Zhang Y."/>
        </authorList>
    </citation>
    <scope>NUCLEOTIDE SEQUENCE [LARGE SCALE GENOMIC DNA]</scope>
    <source>
        <strain evidence="2">cv. Yunnan</strain>
        <tissue evidence="1">Leaves</tissue>
    </source>
</reference>
<proteinExistence type="predicted"/>
<sequence>MIRAYSDSPESPDPFQSISFFISWHICEDPYSPSLDMFTYPFVLKACSKLKQKRFDDGSEEFNKEDTLTLIKPSPVFAKYVSELKYEDVDLEEDKTE</sequence>
<gene>
    <name evidence="1" type="ORF">L1987_24456</name>
</gene>
<reference evidence="2" key="1">
    <citation type="journal article" date="2022" name="Mol. Ecol. Resour.">
        <title>The genomes of chicory, endive, great burdock and yacon provide insights into Asteraceae palaeo-polyploidization history and plant inulin production.</title>
        <authorList>
            <person name="Fan W."/>
            <person name="Wang S."/>
            <person name="Wang H."/>
            <person name="Wang A."/>
            <person name="Jiang F."/>
            <person name="Liu H."/>
            <person name="Zhao H."/>
            <person name="Xu D."/>
            <person name="Zhang Y."/>
        </authorList>
    </citation>
    <scope>NUCLEOTIDE SEQUENCE [LARGE SCALE GENOMIC DNA]</scope>
    <source>
        <strain evidence="2">cv. Yunnan</strain>
    </source>
</reference>
<organism evidence="1 2">
    <name type="scientific">Smallanthus sonchifolius</name>
    <dbReference type="NCBI Taxonomy" id="185202"/>
    <lineage>
        <taxon>Eukaryota</taxon>
        <taxon>Viridiplantae</taxon>
        <taxon>Streptophyta</taxon>
        <taxon>Embryophyta</taxon>
        <taxon>Tracheophyta</taxon>
        <taxon>Spermatophyta</taxon>
        <taxon>Magnoliopsida</taxon>
        <taxon>eudicotyledons</taxon>
        <taxon>Gunneridae</taxon>
        <taxon>Pentapetalae</taxon>
        <taxon>asterids</taxon>
        <taxon>campanulids</taxon>
        <taxon>Asterales</taxon>
        <taxon>Asteraceae</taxon>
        <taxon>Asteroideae</taxon>
        <taxon>Heliantheae alliance</taxon>
        <taxon>Millerieae</taxon>
        <taxon>Smallanthus</taxon>
    </lineage>
</organism>
<name>A0ACB9IM86_9ASTR</name>
<evidence type="ECO:0000313" key="1">
    <source>
        <dbReference type="EMBL" id="KAI3808505.1"/>
    </source>
</evidence>
<comment type="caution">
    <text evidence="1">The sequence shown here is derived from an EMBL/GenBank/DDBJ whole genome shotgun (WGS) entry which is preliminary data.</text>
</comment>